<feature type="region of interest" description="Disordered" evidence="1">
    <location>
        <begin position="242"/>
        <end position="261"/>
    </location>
</feature>
<accession>A0A915PXH5</accession>
<sequence>MCLYIRKKEEVRLGTQPAHSILQVQTKNPVQKQAIKKSIEHDGTPLSREELKSKFEELQKALGAEPNSALIDRIHSWKQPLKDLSVKKGDLVFSLKKIKKVSEKSGGRRYGCKEKESIKVRKNEGNADDDTVYPKLEISKNGSSEDEVNKELDGLAEPGELSLMKSAETLRCDPYAPIEELEKRGSFNCQTLRRNTFLANTLSMPNAKERKAISKPKSARKVTFDENVYDITDWEEFAWTAEEQSEKTQMNSELELEKTQNILPITSKETVERLSEQVMGPNHSLQVRREHQQQPFKIGISLSFNQEGK</sequence>
<evidence type="ECO:0000313" key="3">
    <source>
        <dbReference type="WBParaSite" id="sdigi.contig336.g7547.t1"/>
    </source>
</evidence>
<evidence type="ECO:0000256" key="1">
    <source>
        <dbReference type="SAM" id="MobiDB-lite"/>
    </source>
</evidence>
<keyword evidence="2" id="KW-1185">Reference proteome</keyword>
<protein>
    <submittedName>
        <fullName evidence="3">Uncharacterized protein</fullName>
    </submittedName>
</protein>
<evidence type="ECO:0000313" key="2">
    <source>
        <dbReference type="Proteomes" id="UP000887581"/>
    </source>
</evidence>
<dbReference type="AlphaFoldDB" id="A0A915PXH5"/>
<name>A0A915PXH5_9BILA</name>
<dbReference type="Proteomes" id="UP000887581">
    <property type="component" value="Unplaced"/>
</dbReference>
<dbReference type="WBParaSite" id="sdigi.contig336.g7547.t1">
    <property type="protein sequence ID" value="sdigi.contig336.g7547.t1"/>
    <property type="gene ID" value="sdigi.contig336.g7547"/>
</dbReference>
<organism evidence="2 3">
    <name type="scientific">Setaria digitata</name>
    <dbReference type="NCBI Taxonomy" id="48799"/>
    <lineage>
        <taxon>Eukaryota</taxon>
        <taxon>Metazoa</taxon>
        <taxon>Ecdysozoa</taxon>
        <taxon>Nematoda</taxon>
        <taxon>Chromadorea</taxon>
        <taxon>Rhabditida</taxon>
        <taxon>Spirurina</taxon>
        <taxon>Spiruromorpha</taxon>
        <taxon>Filarioidea</taxon>
        <taxon>Setariidae</taxon>
        <taxon>Setaria</taxon>
    </lineage>
</organism>
<proteinExistence type="predicted"/>
<reference evidence="3" key="1">
    <citation type="submission" date="2022-11" db="UniProtKB">
        <authorList>
            <consortium name="WormBaseParasite"/>
        </authorList>
    </citation>
    <scope>IDENTIFICATION</scope>
</reference>